<feature type="transmembrane region" description="Helical" evidence="9">
    <location>
        <begin position="132"/>
        <end position="152"/>
    </location>
</feature>
<keyword evidence="8" id="KW-0807">Transducer</keyword>
<feature type="domain" description="G-protein coupled receptors family 1 profile" evidence="10">
    <location>
        <begin position="33"/>
        <end position="297"/>
    </location>
</feature>
<protein>
    <recommendedName>
        <fullName evidence="10">G-protein coupled receptors family 1 profile domain-containing protein</fullName>
    </recommendedName>
</protein>
<dbReference type="InterPro" id="IPR050119">
    <property type="entry name" value="CCR1-9-like"/>
</dbReference>
<dbReference type="SUPFAM" id="SSF81321">
    <property type="entry name" value="Family A G protein-coupled receptor-like"/>
    <property type="match status" value="1"/>
</dbReference>
<keyword evidence="4" id="KW-0297">G-protein coupled receptor</keyword>
<proteinExistence type="predicted"/>
<evidence type="ECO:0000313" key="11">
    <source>
        <dbReference type="EMBL" id="CAK8672002.1"/>
    </source>
</evidence>
<gene>
    <name evidence="11" type="ORF">CVLEPA_LOCUS1013</name>
</gene>
<dbReference type="EMBL" id="CAWYQH010000001">
    <property type="protein sequence ID" value="CAK8672002.1"/>
    <property type="molecule type" value="Genomic_DNA"/>
</dbReference>
<feature type="transmembrane region" description="Helical" evidence="9">
    <location>
        <begin position="20"/>
        <end position="41"/>
    </location>
</feature>
<evidence type="ECO:0000256" key="7">
    <source>
        <dbReference type="ARBA" id="ARBA00023180"/>
    </source>
</evidence>
<accession>A0ABP0F140</accession>
<dbReference type="PROSITE" id="PS50262">
    <property type="entry name" value="G_PROTEIN_RECEP_F1_2"/>
    <property type="match status" value="1"/>
</dbReference>
<evidence type="ECO:0000256" key="4">
    <source>
        <dbReference type="ARBA" id="ARBA00023040"/>
    </source>
</evidence>
<name>A0ABP0F140_CLALP</name>
<feature type="transmembrane region" description="Helical" evidence="9">
    <location>
        <begin position="100"/>
        <end position="120"/>
    </location>
</feature>
<keyword evidence="12" id="KW-1185">Reference proteome</keyword>
<evidence type="ECO:0000256" key="3">
    <source>
        <dbReference type="ARBA" id="ARBA00022989"/>
    </source>
</evidence>
<organism evidence="11 12">
    <name type="scientific">Clavelina lepadiformis</name>
    <name type="common">Light-bulb sea squirt</name>
    <name type="synonym">Ascidia lepadiformis</name>
    <dbReference type="NCBI Taxonomy" id="159417"/>
    <lineage>
        <taxon>Eukaryota</taxon>
        <taxon>Metazoa</taxon>
        <taxon>Chordata</taxon>
        <taxon>Tunicata</taxon>
        <taxon>Ascidiacea</taxon>
        <taxon>Aplousobranchia</taxon>
        <taxon>Clavelinidae</taxon>
        <taxon>Clavelina</taxon>
    </lineage>
</organism>
<dbReference type="PANTHER" id="PTHR10489:SF932">
    <property type="entry name" value="G-PROTEIN COUPLED RECEPTORS FAMILY 1 PROFILE DOMAIN-CONTAINING PROTEIN"/>
    <property type="match status" value="1"/>
</dbReference>
<keyword evidence="6" id="KW-0675">Receptor</keyword>
<dbReference type="PRINTS" id="PR00237">
    <property type="entry name" value="GPCRRHODOPSN"/>
</dbReference>
<reference evidence="11 12" key="1">
    <citation type="submission" date="2024-02" db="EMBL/GenBank/DDBJ databases">
        <authorList>
            <person name="Daric V."/>
            <person name="Darras S."/>
        </authorList>
    </citation>
    <scope>NUCLEOTIDE SEQUENCE [LARGE SCALE GENOMIC DNA]</scope>
</reference>
<evidence type="ECO:0000256" key="2">
    <source>
        <dbReference type="ARBA" id="ARBA00022692"/>
    </source>
</evidence>
<feature type="transmembrane region" description="Helical" evidence="9">
    <location>
        <begin position="234"/>
        <end position="252"/>
    </location>
</feature>
<dbReference type="Pfam" id="PF00001">
    <property type="entry name" value="7tm_1"/>
    <property type="match status" value="1"/>
</dbReference>
<keyword evidence="3 9" id="KW-1133">Transmembrane helix</keyword>
<keyword evidence="2 9" id="KW-0812">Transmembrane</keyword>
<feature type="transmembrane region" description="Helical" evidence="9">
    <location>
        <begin position="53"/>
        <end position="74"/>
    </location>
</feature>
<dbReference type="PANTHER" id="PTHR10489">
    <property type="entry name" value="CELL ADHESION MOLECULE"/>
    <property type="match status" value="1"/>
</dbReference>
<keyword evidence="7" id="KW-0325">Glycoprotein</keyword>
<dbReference type="InterPro" id="IPR000276">
    <property type="entry name" value="GPCR_Rhodpsn"/>
</dbReference>
<evidence type="ECO:0000256" key="8">
    <source>
        <dbReference type="ARBA" id="ARBA00023224"/>
    </source>
</evidence>
<evidence type="ECO:0000256" key="5">
    <source>
        <dbReference type="ARBA" id="ARBA00023136"/>
    </source>
</evidence>
<feature type="transmembrane region" description="Helical" evidence="9">
    <location>
        <begin position="191"/>
        <end position="213"/>
    </location>
</feature>
<dbReference type="InterPro" id="IPR008361">
    <property type="entry name" value="MCH_rcpt"/>
</dbReference>
<evidence type="ECO:0000313" key="12">
    <source>
        <dbReference type="Proteomes" id="UP001642483"/>
    </source>
</evidence>
<comment type="caution">
    <text evidence="11">The sequence shown here is derived from an EMBL/GenBank/DDBJ whole genome shotgun (WGS) entry which is preliminary data.</text>
</comment>
<evidence type="ECO:0000256" key="1">
    <source>
        <dbReference type="ARBA" id="ARBA00004141"/>
    </source>
</evidence>
<dbReference type="Gene3D" id="1.20.1070.10">
    <property type="entry name" value="Rhodopsin 7-helix transmembrane proteins"/>
    <property type="match status" value="1"/>
</dbReference>
<evidence type="ECO:0000256" key="9">
    <source>
        <dbReference type="SAM" id="Phobius"/>
    </source>
</evidence>
<dbReference type="Proteomes" id="UP001642483">
    <property type="component" value="Unassembled WGS sequence"/>
</dbReference>
<dbReference type="InterPro" id="IPR017452">
    <property type="entry name" value="GPCR_Rhodpsn_7TM"/>
</dbReference>
<sequence>MPNITKQIDLVNSFKTIVMPSIYSVVCVTGLVGNGLVMYILCKKVQARSITDIYLINLALADFVFLAMLSFWIVDLALSGRWIFGSILCKLTSASTLTHMYASVFFLTAMSVDRLLAVVFFTKSGQYRSRKIATKVAIVVWILAAMLSTYSLKFRSLTLRNQTGFLHSNQTEYFSCQWEFEGNAFWFTMHFISRTVIGFTLPFVTIATSYTIIAIFLKTRKTRGNLTSRKQDRATVLVLIVIAVFLLCWLPNQISNTIYSLQGLDLIAMPHSYLQHCIHLMSTCLAWTQSCLNPFLYVFIQQDVKIKLAQICQSMKPRCHQGHNASESPEIQCVNVQRASNFYTKANQQTNKEKQRKCKSLCSKESDEQTTVTKLNTKILLPSAKYSSRYN</sequence>
<keyword evidence="5 9" id="KW-0472">Membrane</keyword>
<evidence type="ECO:0000259" key="10">
    <source>
        <dbReference type="PROSITE" id="PS50262"/>
    </source>
</evidence>
<comment type="subcellular location">
    <subcellularLocation>
        <location evidence="1">Membrane</location>
        <topology evidence="1">Multi-pass membrane protein</topology>
    </subcellularLocation>
</comment>
<dbReference type="PRINTS" id="PR01783">
    <property type="entry name" value="MCHRECEPTOR"/>
</dbReference>
<evidence type="ECO:0000256" key="6">
    <source>
        <dbReference type="ARBA" id="ARBA00023170"/>
    </source>
</evidence>